<dbReference type="PATRIC" id="fig|2209.49.peg.473"/>
<evidence type="ECO:0000313" key="1">
    <source>
        <dbReference type="EMBL" id="KKH22101.1"/>
    </source>
</evidence>
<gene>
    <name evidence="1" type="ORF">DU58_02350</name>
</gene>
<dbReference type="AlphaFoldDB" id="A0A0F8NWE1"/>
<name>A0A0F8NWE1_METMZ</name>
<sequence>MDDGSGADFRSIQEAVNNSVPGDTITVMPGIYTENVLVNITGLTIKSESNNGDAQVKPVTTPITEVTGIYQNSGEIVIPIS</sequence>
<evidence type="ECO:0008006" key="3">
    <source>
        <dbReference type="Google" id="ProtNLM"/>
    </source>
</evidence>
<dbReference type="Proteomes" id="UP000034227">
    <property type="component" value="Unassembled WGS sequence"/>
</dbReference>
<comment type="caution">
    <text evidence="1">The sequence shown here is derived from an EMBL/GenBank/DDBJ whole genome shotgun (WGS) entry which is preliminary data.</text>
</comment>
<reference evidence="1 2" key="1">
    <citation type="journal article" date="2015" name="ISME J.">
        <title>Genomic and phenotypic differentiation among Methanosarcina mazei populations from Columbia River sediment.</title>
        <authorList>
            <person name="Youngblut N.D."/>
            <person name="Wirth J.S."/>
            <person name="Henriksen J.R."/>
            <person name="Smith M."/>
            <person name="Simon H."/>
            <person name="Metcalf W.W."/>
            <person name="Whitaker R.J."/>
        </authorList>
    </citation>
    <scope>NUCLEOTIDE SEQUENCE [LARGE SCALE GENOMIC DNA]</scope>
    <source>
        <strain evidence="1 2">1.F.A.2.8</strain>
    </source>
</reference>
<evidence type="ECO:0000313" key="2">
    <source>
        <dbReference type="Proteomes" id="UP000034227"/>
    </source>
</evidence>
<organism evidence="1 2">
    <name type="scientific">Methanosarcina mazei</name>
    <name type="common">Methanosarcina frisia</name>
    <dbReference type="NCBI Taxonomy" id="2209"/>
    <lineage>
        <taxon>Archaea</taxon>
        <taxon>Methanobacteriati</taxon>
        <taxon>Methanobacteriota</taxon>
        <taxon>Stenosarchaea group</taxon>
        <taxon>Methanomicrobia</taxon>
        <taxon>Methanosarcinales</taxon>
        <taxon>Methanosarcinaceae</taxon>
        <taxon>Methanosarcina</taxon>
    </lineage>
</organism>
<protein>
    <recommendedName>
        <fullName evidence="3">Cell surface protein</fullName>
    </recommendedName>
</protein>
<dbReference type="Gene3D" id="2.160.20.10">
    <property type="entry name" value="Single-stranded right-handed beta-helix, Pectin lyase-like"/>
    <property type="match status" value="1"/>
</dbReference>
<dbReference type="InterPro" id="IPR012334">
    <property type="entry name" value="Pectin_lyas_fold"/>
</dbReference>
<accession>A0A0F8NWE1</accession>
<dbReference type="EMBL" id="JJQD01000228">
    <property type="protein sequence ID" value="KKH22101.1"/>
    <property type="molecule type" value="Genomic_DNA"/>
</dbReference>
<dbReference type="InterPro" id="IPR011050">
    <property type="entry name" value="Pectin_lyase_fold/virulence"/>
</dbReference>
<dbReference type="SUPFAM" id="SSF51126">
    <property type="entry name" value="Pectin lyase-like"/>
    <property type="match status" value="1"/>
</dbReference>
<proteinExistence type="predicted"/>